<name>A0ABQ1VNH3_9RHOB</name>
<dbReference type="SMART" id="SM00116">
    <property type="entry name" value="CBS"/>
    <property type="match status" value="2"/>
</dbReference>
<protein>
    <recommendedName>
        <fullName evidence="3">CBS domain-containing protein</fullName>
    </recommendedName>
</protein>
<accession>A0ABQ1VNH3</accession>
<feature type="transmembrane region" description="Helical" evidence="2">
    <location>
        <begin position="28"/>
        <end position="47"/>
    </location>
</feature>
<dbReference type="PANTHER" id="PTHR33741">
    <property type="entry name" value="TRANSMEMBRANE PROTEIN DDB_G0269096-RELATED"/>
    <property type="match status" value="1"/>
</dbReference>
<proteinExistence type="predicted"/>
<comment type="caution">
    <text evidence="4">The sequence shown here is derived from an EMBL/GenBank/DDBJ whole genome shotgun (WGS) entry which is preliminary data.</text>
</comment>
<keyword evidence="2" id="KW-0472">Membrane</keyword>
<dbReference type="CDD" id="cd04600">
    <property type="entry name" value="CBS_pair_HPP_assoc"/>
    <property type="match status" value="1"/>
</dbReference>
<feature type="transmembrane region" description="Helical" evidence="2">
    <location>
        <begin position="147"/>
        <end position="171"/>
    </location>
</feature>
<feature type="transmembrane region" description="Helical" evidence="2">
    <location>
        <begin position="54"/>
        <end position="73"/>
    </location>
</feature>
<evidence type="ECO:0000256" key="2">
    <source>
        <dbReference type="SAM" id="Phobius"/>
    </source>
</evidence>
<gene>
    <name evidence="4" type="ORF">GCM10011402_35280</name>
</gene>
<reference evidence="5" key="1">
    <citation type="journal article" date="2019" name="Int. J. Syst. Evol. Microbiol.">
        <title>The Global Catalogue of Microorganisms (GCM) 10K type strain sequencing project: providing services to taxonomists for standard genome sequencing and annotation.</title>
        <authorList>
            <consortium name="The Broad Institute Genomics Platform"/>
            <consortium name="The Broad Institute Genome Sequencing Center for Infectious Disease"/>
            <person name="Wu L."/>
            <person name="Ma J."/>
        </authorList>
    </citation>
    <scope>NUCLEOTIDE SEQUENCE [LARGE SCALE GENOMIC DNA]</scope>
    <source>
        <strain evidence="5">CGMCC 1.15419</strain>
    </source>
</reference>
<dbReference type="Gene3D" id="3.10.580.10">
    <property type="entry name" value="CBS-domain"/>
    <property type="match status" value="1"/>
</dbReference>
<keyword evidence="1" id="KW-0129">CBS domain</keyword>
<keyword evidence="2" id="KW-0812">Transmembrane</keyword>
<dbReference type="InterPro" id="IPR046342">
    <property type="entry name" value="CBS_dom_sf"/>
</dbReference>
<dbReference type="Pfam" id="PF04982">
    <property type="entry name" value="TM_HPP"/>
    <property type="match status" value="1"/>
</dbReference>
<feature type="domain" description="CBS" evidence="3">
    <location>
        <begin position="323"/>
        <end position="378"/>
    </location>
</feature>
<dbReference type="InterPro" id="IPR007065">
    <property type="entry name" value="HPP"/>
</dbReference>
<feature type="transmembrane region" description="Helical" evidence="2">
    <location>
        <begin position="106"/>
        <end position="127"/>
    </location>
</feature>
<dbReference type="PANTHER" id="PTHR33741:SF5">
    <property type="entry name" value="TRANSMEMBRANE PROTEIN DDB_G0269096-RELATED"/>
    <property type="match status" value="1"/>
</dbReference>
<dbReference type="RefSeq" id="WP_229665419.1">
    <property type="nucleotide sequence ID" value="NZ_BMIV01000024.1"/>
</dbReference>
<sequence length="378" mass="39423">MRILVDRAGHSRLRALGPSTAAVPATEALRAGIGALIGLAAAAGLAFTIAPDLWLGIYLIAPFGATSVLIFAAPNSPLAQPWPAVVGNTLSALVALLVCRVAEDPLIAVPVSVGTAIMAMALCRATHPPGGAVAMTVAIGADRIAPLGLGFAFMPVAVGTALLVGIAVIYAHATGRRYPFRQFGEPNPSGTADPPPPERLGLTEDELSRILVRYNQSLNLGVEDLARLLAAAEMQAASHRTKAQTAGDIMSRDLVTVAPDTPMLEIAALFSRHGFTSLPVVGPEGRYLGVIFQLHLIARAHARFRPDGRLSRVGHDLRAADVMGDRLPTARPDTPIAALLPPLASSDTDAVPVLEGDRIVGIVTRTDLVAALARESLR</sequence>
<dbReference type="InterPro" id="IPR000644">
    <property type="entry name" value="CBS_dom"/>
</dbReference>
<organism evidence="4 5">
    <name type="scientific">Paracoccus acridae</name>
    <dbReference type="NCBI Taxonomy" id="1795310"/>
    <lineage>
        <taxon>Bacteria</taxon>
        <taxon>Pseudomonadati</taxon>
        <taxon>Pseudomonadota</taxon>
        <taxon>Alphaproteobacteria</taxon>
        <taxon>Rhodobacterales</taxon>
        <taxon>Paracoccaceae</taxon>
        <taxon>Paracoccus</taxon>
    </lineage>
</organism>
<dbReference type="Proteomes" id="UP000640509">
    <property type="component" value="Unassembled WGS sequence"/>
</dbReference>
<dbReference type="PROSITE" id="PS51371">
    <property type="entry name" value="CBS"/>
    <property type="match status" value="2"/>
</dbReference>
<keyword evidence="2" id="KW-1133">Transmembrane helix</keyword>
<feature type="transmembrane region" description="Helical" evidence="2">
    <location>
        <begin position="79"/>
        <end position="99"/>
    </location>
</feature>
<evidence type="ECO:0000313" key="5">
    <source>
        <dbReference type="Proteomes" id="UP000640509"/>
    </source>
</evidence>
<evidence type="ECO:0000259" key="3">
    <source>
        <dbReference type="PROSITE" id="PS51371"/>
    </source>
</evidence>
<dbReference type="EMBL" id="BMIV01000024">
    <property type="protein sequence ID" value="GGF79578.1"/>
    <property type="molecule type" value="Genomic_DNA"/>
</dbReference>
<feature type="domain" description="CBS" evidence="3">
    <location>
        <begin position="250"/>
        <end position="310"/>
    </location>
</feature>
<evidence type="ECO:0000313" key="4">
    <source>
        <dbReference type="EMBL" id="GGF79578.1"/>
    </source>
</evidence>
<dbReference type="Pfam" id="PF00571">
    <property type="entry name" value="CBS"/>
    <property type="match status" value="2"/>
</dbReference>
<keyword evidence="5" id="KW-1185">Reference proteome</keyword>
<evidence type="ECO:0000256" key="1">
    <source>
        <dbReference type="PROSITE-ProRule" id="PRU00703"/>
    </source>
</evidence>
<dbReference type="SUPFAM" id="SSF54631">
    <property type="entry name" value="CBS-domain pair"/>
    <property type="match status" value="1"/>
</dbReference>
<dbReference type="InterPro" id="IPR058581">
    <property type="entry name" value="TM_HPP"/>
</dbReference>